<dbReference type="InterPro" id="IPR001138">
    <property type="entry name" value="Zn2Cys6_DnaBD"/>
</dbReference>
<dbReference type="SUPFAM" id="SSF57701">
    <property type="entry name" value="Zn2/Cys6 DNA-binding domain"/>
    <property type="match status" value="1"/>
</dbReference>
<gene>
    <name evidence="3" type="ORF">M407DRAFT_243619</name>
</gene>
<dbReference type="Proteomes" id="UP000054248">
    <property type="component" value="Unassembled WGS sequence"/>
</dbReference>
<dbReference type="GO" id="GO:0000981">
    <property type="term" value="F:DNA-binding transcription factor activity, RNA polymerase II-specific"/>
    <property type="evidence" value="ECO:0007669"/>
    <property type="project" value="InterPro"/>
</dbReference>
<dbReference type="AlphaFoldDB" id="A0A0C3KZA9"/>
<dbReference type="OrthoDB" id="39175at2759"/>
<dbReference type="PROSITE" id="PS50048">
    <property type="entry name" value="ZN2_CY6_FUNGAL_2"/>
    <property type="match status" value="1"/>
</dbReference>
<evidence type="ECO:0000259" key="2">
    <source>
        <dbReference type="PROSITE" id="PS50048"/>
    </source>
</evidence>
<feature type="compositionally biased region" description="Low complexity" evidence="1">
    <location>
        <begin position="106"/>
        <end position="124"/>
    </location>
</feature>
<feature type="non-terminal residue" evidence="3">
    <location>
        <position position="265"/>
    </location>
</feature>
<dbReference type="EMBL" id="KN823020">
    <property type="protein sequence ID" value="KIO26723.1"/>
    <property type="molecule type" value="Genomic_DNA"/>
</dbReference>
<name>A0A0C3KZA9_9AGAM</name>
<reference evidence="3 4" key="1">
    <citation type="submission" date="2014-04" db="EMBL/GenBank/DDBJ databases">
        <authorList>
            <consortium name="DOE Joint Genome Institute"/>
            <person name="Kuo A."/>
            <person name="Girlanda M."/>
            <person name="Perotto S."/>
            <person name="Kohler A."/>
            <person name="Nagy L.G."/>
            <person name="Floudas D."/>
            <person name="Copeland A."/>
            <person name="Barry K.W."/>
            <person name="Cichocki N."/>
            <person name="Veneault-Fourrey C."/>
            <person name="LaButti K."/>
            <person name="Lindquist E.A."/>
            <person name="Lipzen A."/>
            <person name="Lundell T."/>
            <person name="Morin E."/>
            <person name="Murat C."/>
            <person name="Sun H."/>
            <person name="Tunlid A."/>
            <person name="Henrissat B."/>
            <person name="Grigoriev I.V."/>
            <person name="Hibbett D.S."/>
            <person name="Martin F."/>
            <person name="Nordberg H.P."/>
            <person name="Cantor M.N."/>
            <person name="Hua S.X."/>
        </authorList>
    </citation>
    <scope>NUCLEOTIDE SEQUENCE [LARGE SCALE GENOMIC DNA]</scope>
    <source>
        <strain evidence="3 4">MUT 4182</strain>
    </source>
</reference>
<accession>A0A0C3KZA9</accession>
<feature type="domain" description="Zn(2)-C6 fungal-type" evidence="2">
    <location>
        <begin position="138"/>
        <end position="178"/>
    </location>
</feature>
<reference evidence="4" key="2">
    <citation type="submission" date="2015-01" db="EMBL/GenBank/DDBJ databases">
        <title>Evolutionary Origins and Diversification of the Mycorrhizal Mutualists.</title>
        <authorList>
            <consortium name="DOE Joint Genome Institute"/>
            <consortium name="Mycorrhizal Genomics Consortium"/>
            <person name="Kohler A."/>
            <person name="Kuo A."/>
            <person name="Nagy L.G."/>
            <person name="Floudas D."/>
            <person name="Copeland A."/>
            <person name="Barry K.W."/>
            <person name="Cichocki N."/>
            <person name="Veneault-Fourrey C."/>
            <person name="LaButti K."/>
            <person name="Lindquist E.A."/>
            <person name="Lipzen A."/>
            <person name="Lundell T."/>
            <person name="Morin E."/>
            <person name="Murat C."/>
            <person name="Riley R."/>
            <person name="Ohm R."/>
            <person name="Sun H."/>
            <person name="Tunlid A."/>
            <person name="Henrissat B."/>
            <person name="Grigoriev I.V."/>
            <person name="Hibbett D.S."/>
            <person name="Martin F."/>
        </authorList>
    </citation>
    <scope>NUCLEOTIDE SEQUENCE [LARGE SCALE GENOMIC DNA]</scope>
    <source>
        <strain evidence="4">MUT 4182</strain>
    </source>
</reference>
<protein>
    <recommendedName>
        <fullName evidence="2">Zn(2)-C6 fungal-type domain-containing protein</fullName>
    </recommendedName>
</protein>
<feature type="compositionally biased region" description="Pro residues" evidence="1">
    <location>
        <begin position="69"/>
        <end position="79"/>
    </location>
</feature>
<feature type="region of interest" description="Disordered" evidence="1">
    <location>
        <begin position="1"/>
        <end position="137"/>
    </location>
</feature>
<keyword evidence="4" id="KW-1185">Reference proteome</keyword>
<feature type="region of interest" description="Disordered" evidence="1">
    <location>
        <begin position="149"/>
        <end position="265"/>
    </location>
</feature>
<evidence type="ECO:0000313" key="3">
    <source>
        <dbReference type="EMBL" id="KIO26723.1"/>
    </source>
</evidence>
<dbReference type="InterPro" id="IPR036864">
    <property type="entry name" value="Zn2-C6_fun-type_DNA-bd_sf"/>
</dbReference>
<dbReference type="Gene3D" id="4.10.240.10">
    <property type="entry name" value="Zn(2)-C6 fungal-type DNA-binding domain"/>
    <property type="match status" value="1"/>
</dbReference>
<dbReference type="GO" id="GO:0008270">
    <property type="term" value="F:zinc ion binding"/>
    <property type="evidence" value="ECO:0007669"/>
    <property type="project" value="InterPro"/>
</dbReference>
<proteinExistence type="predicted"/>
<feature type="compositionally biased region" description="Basic and acidic residues" evidence="1">
    <location>
        <begin position="1"/>
        <end position="12"/>
    </location>
</feature>
<organism evidence="3 4">
    <name type="scientific">Tulasnella calospora MUT 4182</name>
    <dbReference type="NCBI Taxonomy" id="1051891"/>
    <lineage>
        <taxon>Eukaryota</taxon>
        <taxon>Fungi</taxon>
        <taxon>Dikarya</taxon>
        <taxon>Basidiomycota</taxon>
        <taxon>Agaricomycotina</taxon>
        <taxon>Agaricomycetes</taxon>
        <taxon>Cantharellales</taxon>
        <taxon>Tulasnellaceae</taxon>
        <taxon>Tulasnella</taxon>
    </lineage>
</organism>
<dbReference type="HOGENOM" id="CLU_1051971_0_0_1"/>
<evidence type="ECO:0000256" key="1">
    <source>
        <dbReference type="SAM" id="MobiDB-lite"/>
    </source>
</evidence>
<evidence type="ECO:0000313" key="4">
    <source>
        <dbReference type="Proteomes" id="UP000054248"/>
    </source>
</evidence>
<feature type="compositionally biased region" description="Basic and acidic residues" evidence="1">
    <location>
        <begin position="82"/>
        <end position="98"/>
    </location>
</feature>
<sequence length="265" mass="29129">MATMRFDSEKPTRPIHHHMVPPLSSTSVNNHTPTSTAVTDSSSKAPSISFLVNPSYDSPSRPVARESRSPPPTHPPLPHPLQRYEHNGMDVDGHHRSMPDGIDGTGSFSHPGHSKSSSKSGSRSDITAPGKRRIRNGACTFCREKKLACRPGPMADDPNHTGPPTCDQCYRRQRTCQHDPEHRRRRRTALPPKKPSGDSDEAKPNGAAPVEVDVAEDMTTRMESEDPSIPTGDSAEDRRTPRPTTAATDEGVKDEEVDQLDWMQP</sequence>
<feature type="compositionally biased region" description="Polar residues" evidence="1">
    <location>
        <begin position="23"/>
        <end position="58"/>
    </location>
</feature>